<keyword evidence="1" id="KW-0472">Membrane</keyword>
<accession>A0A975A3A5</accession>
<dbReference type="SUPFAM" id="SSF53137">
    <property type="entry name" value="Translational machinery components"/>
    <property type="match status" value="1"/>
</dbReference>
<proteinExistence type="predicted"/>
<dbReference type="AlphaFoldDB" id="A0A975A3A5"/>
<keyword evidence="1" id="KW-0812">Transmembrane</keyword>
<organism evidence="2 3">
    <name type="scientific">Candidatus Nasuia deltocephalincola</name>
    <dbReference type="NCBI Taxonomy" id="1160784"/>
    <lineage>
        <taxon>Bacteria</taxon>
        <taxon>Pseudomonadati</taxon>
        <taxon>Pseudomonadota</taxon>
        <taxon>Betaproteobacteria</taxon>
        <taxon>Candidatus Nasuia</taxon>
    </lineage>
</organism>
<keyword evidence="1" id="KW-1133">Transmembrane helix</keyword>
<protein>
    <submittedName>
        <fullName evidence="2">Uncharacterized protein</fullName>
    </submittedName>
</protein>
<evidence type="ECO:0000256" key="1">
    <source>
        <dbReference type="SAM" id="Phobius"/>
    </source>
</evidence>
<feature type="transmembrane region" description="Helical" evidence="1">
    <location>
        <begin position="71"/>
        <end position="94"/>
    </location>
</feature>
<evidence type="ECO:0000313" key="2">
    <source>
        <dbReference type="EMBL" id="QSF25266.1"/>
    </source>
</evidence>
<keyword evidence="3" id="KW-1185">Reference proteome</keyword>
<reference evidence="2" key="1">
    <citation type="submission" date="2017-11" db="EMBL/GenBank/DDBJ databases">
        <authorList>
            <person name="Jian Z."/>
        </authorList>
    </citation>
    <scope>NUCLEOTIDE SEQUENCE</scope>
    <source>
        <strain evidence="2">YC</strain>
    </source>
</reference>
<feature type="transmembrane region" description="Helical" evidence="1">
    <location>
        <begin position="32"/>
        <end position="51"/>
    </location>
</feature>
<sequence>MNILFFNKNFIFKKFLNFYSYKIFLTISNNNLYCYLFSFFKLNVIFSISSIDFFLKNYILLNFGSNLNYKIFGFFGKLFSTYILNLNVLNIRFLNFKLKYSKKIKNFFYFFNIYFFKN</sequence>
<evidence type="ECO:0000313" key="3">
    <source>
        <dbReference type="Proteomes" id="UP000663075"/>
    </source>
</evidence>
<dbReference type="Proteomes" id="UP000663075">
    <property type="component" value="Chromosome"/>
</dbReference>
<gene>
    <name evidence="2" type="ORF">CU086_00235</name>
</gene>
<dbReference type="EMBL" id="CP024850">
    <property type="protein sequence ID" value="QSF25266.1"/>
    <property type="molecule type" value="Genomic_DNA"/>
</dbReference>
<name>A0A975A3A5_9PROT</name>